<dbReference type="InterPro" id="IPR000305">
    <property type="entry name" value="GIY-YIG_endonuc"/>
</dbReference>
<protein>
    <recommendedName>
        <fullName evidence="2">GIY-YIG domain-containing protein</fullName>
    </recommendedName>
</protein>
<dbReference type="InterPro" id="IPR050190">
    <property type="entry name" value="UPF0213_domain"/>
</dbReference>
<gene>
    <name evidence="3" type="ORF">A2671_00315</name>
</gene>
<evidence type="ECO:0000256" key="1">
    <source>
        <dbReference type="ARBA" id="ARBA00007435"/>
    </source>
</evidence>
<accession>A0A1F6CCR2</accession>
<name>A0A1F6CCR2_9BACT</name>
<feature type="non-terminal residue" evidence="3">
    <location>
        <position position="76"/>
    </location>
</feature>
<evidence type="ECO:0000259" key="2">
    <source>
        <dbReference type="PROSITE" id="PS50164"/>
    </source>
</evidence>
<dbReference type="Pfam" id="PF01541">
    <property type="entry name" value="GIY-YIG"/>
    <property type="match status" value="1"/>
</dbReference>
<dbReference type="Gene3D" id="3.40.1440.10">
    <property type="entry name" value="GIY-YIG endonuclease"/>
    <property type="match status" value="1"/>
</dbReference>
<dbReference type="EMBL" id="MFKQ01000033">
    <property type="protein sequence ID" value="OGG46974.1"/>
    <property type="molecule type" value="Genomic_DNA"/>
</dbReference>
<sequence length="76" mass="9095">MEYYLYILQSSIGSYYVGTTDSIEKRINQHNNGRVKSTKPHRPWKLIYKESYSTLSKARIRELKIKGWKSRKAIER</sequence>
<dbReference type="CDD" id="cd10449">
    <property type="entry name" value="GIY-YIG_SLX1_like"/>
    <property type="match status" value="1"/>
</dbReference>
<dbReference type="PROSITE" id="PS50164">
    <property type="entry name" value="GIY_YIG"/>
    <property type="match status" value="1"/>
</dbReference>
<organism evidence="3 4">
    <name type="scientific">Candidatus Kaiserbacteria bacterium RIFCSPHIGHO2_01_FULL_49_13</name>
    <dbReference type="NCBI Taxonomy" id="1798477"/>
    <lineage>
        <taxon>Bacteria</taxon>
        <taxon>Candidatus Kaiseribacteriota</taxon>
    </lineage>
</organism>
<evidence type="ECO:0000313" key="4">
    <source>
        <dbReference type="Proteomes" id="UP000178344"/>
    </source>
</evidence>
<proteinExistence type="inferred from homology"/>
<dbReference type="Proteomes" id="UP000178344">
    <property type="component" value="Unassembled WGS sequence"/>
</dbReference>
<dbReference type="PANTHER" id="PTHR34477:SF1">
    <property type="entry name" value="UPF0213 PROTEIN YHBQ"/>
    <property type="match status" value="1"/>
</dbReference>
<feature type="domain" description="GIY-YIG" evidence="2">
    <location>
        <begin position="1"/>
        <end position="76"/>
    </location>
</feature>
<dbReference type="AlphaFoldDB" id="A0A1F6CCR2"/>
<dbReference type="InterPro" id="IPR035901">
    <property type="entry name" value="GIY-YIG_endonuc_sf"/>
</dbReference>
<dbReference type="PANTHER" id="PTHR34477">
    <property type="entry name" value="UPF0213 PROTEIN YHBQ"/>
    <property type="match status" value="1"/>
</dbReference>
<dbReference type="SUPFAM" id="SSF82771">
    <property type="entry name" value="GIY-YIG endonuclease"/>
    <property type="match status" value="1"/>
</dbReference>
<comment type="caution">
    <text evidence="3">The sequence shown here is derived from an EMBL/GenBank/DDBJ whole genome shotgun (WGS) entry which is preliminary data.</text>
</comment>
<comment type="similarity">
    <text evidence="1">Belongs to the UPF0213 family.</text>
</comment>
<reference evidence="3 4" key="1">
    <citation type="journal article" date="2016" name="Nat. Commun.">
        <title>Thousands of microbial genomes shed light on interconnected biogeochemical processes in an aquifer system.</title>
        <authorList>
            <person name="Anantharaman K."/>
            <person name="Brown C.T."/>
            <person name="Hug L.A."/>
            <person name="Sharon I."/>
            <person name="Castelle C.J."/>
            <person name="Probst A.J."/>
            <person name="Thomas B.C."/>
            <person name="Singh A."/>
            <person name="Wilkins M.J."/>
            <person name="Karaoz U."/>
            <person name="Brodie E.L."/>
            <person name="Williams K.H."/>
            <person name="Hubbard S.S."/>
            <person name="Banfield J.F."/>
        </authorList>
    </citation>
    <scope>NUCLEOTIDE SEQUENCE [LARGE SCALE GENOMIC DNA]</scope>
</reference>
<evidence type="ECO:0000313" key="3">
    <source>
        <dbReference type="EMBL" id="OGG46974.1"/>
    </source>
</evidence>